<feature type="non-terminal residue" evidence="2">
    <location>
        <position position="1"/>
    </location>
</feature>
<organism evidence="2">
    <name type="scientific">Capitella teleta</name>
    <name type="common">Polychaete worm</name>
    <dbReference type="NCBI Taxonomy" id="283909"/>
    <lineage>
        <taxon>Eukaryota</taxon>
        <taxon>Metazoa</taxon>
        <taxon>Spiralia</taxon>
        <taxon>Lophotrochozoa</taxon>
        <taxon>Annelida</taxon>
        <taxon>Polychaeta</taxon>
        <taxon>Sedentaria</taxon>
        <taxon>Scolecida</taxon>
        <taxon>Capitellidae</taxon>
        <taxon>Capitella</taxon>
    </lineage>
</organism>
<dbReference type="HOGENOM" id="CLU_1044144_0_0_1"/>
<dbReference type="EnsemblMetazoa" id="CapteT188867">
    <property type="protein sequence ID" value="CapteP188867"/>
    <property type="gene ID" value="CapteG188867"/>
</dbReference>
<dbReference type="Proteomes" id="UP000014760">
    <property type="component" value="Unassembled WGS sequence"/>
</dbReference>
<dbReference type="EMBL" id="AMQN01015221">
    <property type="status" value="NOT_ANNOTATED_CDS"/>
    <property type="molecule type" value="Genomic_DNA"/>
</dbReference>
<reference evidence="3" key="3">
    <citation type="submission" date="2015-06" db="UniProtKB">
        <authorList>
            <consortium name="EnsemblMetazoa"/>
        </authorList>
    </citation>
    <scope>IDENTIFICATION</scope>
</reference>
<dbReference type="EMBL" id="KB311722">
    <property type="protein sequence ID" value="ELT88749.1"/>
    <property type="molecule type" value="Genomic_DNA"/>
</dbReference>
<name>R7T5T1_CAPTE</name>
<accession>R7T5T1</accession>
<feature type="compositionally biased region" description="Polar residues" evidence="1">
    <location>
        <begin position="112"/>
        <end position="129"/>
    </location>
</feature>
<evidence type="ECO:0000313" key="3">
    <source>
        <dbReference type="EnsemblMetazoa" id="CapteP188867"/>
    </source>
</evidence>
<dbReference type="AlphaFoldDB" id="R7T5T1"/>
<dbReference type="OrthoDB" id="1914839at2759"/>
<dbReference type="STRING" id="283909.R7T5T1"/>
<dbReference type="OMA" id="WRGDKLP"/>
<evidence type="ECO:0000313" key="4">
    <source>
        <dbReference type="Proteomes" id="UP000014760"/>
    </source>
</evidence>
<reference evidence="4" key="1">
    <citation type="submission" date="2012-12" db="EMBL/GenBank/DDBJ databases">
        <authorList>
            <person name="Hellsten U."/>
            <person name="Grimwood J."/>
            <person name="Chapman J.A."/>
            <person name="Shapiro H."/>
            <person name="Aerts A."/>
            <person name="Otillar R.P."/>
            <person name="Terry A.Y."/>
            <person name="Boore J.L."/>
            <person name="Simakov O."/>
            <person name="Marletaz F."/>
            <person name="Cho S.-J."/>
            <person name="Edsinger-Gonzales E."/>
            <person name="Havlak P."/>
            <person name="Kuo D.-H."/>
            <person name="Larsson T."/>
            <person name="Lv J."/>
            <person name="Arendt D."/>
            <person name="Savage R."/>
            <person name="Osoegawa K."/>
            <person name="de Jong P."/>
            <person name="Lindberg D.R."/>
            <person name="Seaver E.C."/>
            <person name="Weisblat D.A."/>
            <person name="Putnam N.H."/>
            <person name="Grigoriev I.V."/>
            <person name="Rokhsar D.S."/>
        </authorList>
    </citation>
    <scope>NUCLEOTIDE SEQUENCE</scope>
    <source>
        <strain evidence="4">I ESC-2004</strain>
    </source>
</reference>
<evidence type="ECO:0000313" key="2">
    <source>
        <dbReference type="EMBL" id="ELT88749.1"/>
    </source>
</evidence>
<proteinExistence type="predicted"/>
<gene>
    <name evidence="2" type="ORF">CAPTEDRAFT_188867</name>
</gene>
<reference evidence="2 4" key="2">
    <citation type="journal article" date="2013" name="Nature">
        <title>Insights into bilaterian evolution from three spiralian genomes.</title>
        <authorList>
            <person name="Simakov O."/>
            <person name="Marletaz F."/>
            <person name="Cho S.J."/>
            <person name="Edsinger-Gonzales E."/>
            <person name="Havlak P."/>
            <person name="Hellsten U."/>
            <person name="Kuo D.H."/>
            <person name="Larsson T."/>
            <person name="Lv J."/>
            <person name="Arendt D."/>
            <person name="Savage R."/>
            <person name="Osoegawa K."/>
            <person name="de Jong P."/>
            <person name="Grimwood J."/>
            <person name="Chapman J.A."/>
            <person name="Shapiro H."/>
            <person name="Aerts A."/>
            <person name="Otillar R.P."/>
            <person name="Terry A.Y."/>
            <person name="Boore J.L."/>
            <person name="Grigoriev I.V."/>
            <person name="Lindberg D.R."/>
            <person name="Seaver E.C."/>
            <person name="Weisblat D.A."/>
            <person name="Putnam N.H."/>
            <person name="Rokhsar D.S."/>
        </authorList>
    </citation>
    <scope>NUCLEOTIDE SEQUENCE</scope>
    <source>
        <strain evidence="2 4">I ESC-2004</strain>
    </source>
</reference>
<feature type="region of interest" description="Disordered" evidence="1">
    <location>
        <begin position="96"/>
        <end position="129"/>
    </location>
</feature>
<evidence type="ECO:0000256" key="1">
    <source>
        <dbReference type="SAM" id="MobiDB-lite"/>
    </source>
</evidence>
<sequence length="267" mass="30531">AIQDVDKALAKNPDHLCALILKGSLAQPLILDNWNEIGIKKTISNKYHAKACQINPDCHTFLDVRDFRHTDIFNFYDRFLYSLNVPHTMSSIHFPPYSNSHHGRQSRPCSGKSINESSTGTDIDSSGQNRHYSSLSFATTQITDHTEISLKPFRAGTPVEYKDGHRSLSRRNDYSNEIREHMKRPKTADEYIEFLANERMKLQMKGKTKVKAKAVRRPASCVSRASTSVFCKMNIKDAPRMYYRPWLGDKLPVADIARKENKAIPFK</sequence>
<keyword evidence="4" id="KW-1185">Reference proteome</keyword>
<protein>
    <submittedName>
        <fullName evidence="2 3">Uncharacterized protein</fullName>
    </submittedName>
</protein>